<keyword evidence="3 6" id="KW-0812">Transmembrane</keyword>
<feature type="transmembrane region" description="Helical" evidence="6">
    <location>
        <begin position="31"/>
        <end position="47"/>
    </location>
</feature>
<evidence type="ECO:0000256" key="4">
    <source>
        <dbReference type="ARBA" id="ARBA00022989"/>
    </source>
</evidence>
<dbReference type="PANTHER" id="PTHR33931">
    <property type="entry name" value="HOLIN-LIKE PROTEIN CIDA-RELATED"/>
    <property type="match status" value="1"/>
</dbReference>
<keyword evidence="4 6" id="KW-1133">Transmembrane helix</keyword>
<reference evidence="7 8" key="1">
    <citation type="journal article" date="2015" name="Int. J. Syst. Evol. Microbiol.">
        <title>Carboxylicivirga linearis sp. nov., isolated from a sea cucumber culture pond.</title>
        <authorList>
            <person name="Wang F.Q."/>
            <person name="Zhou Y.X."/>
            <person name="Lin X.Z."/>
            <person name="Chen G.J."/>
            <person name="Du Z.J."/>
        </authorList>
    </citation>
    <scope>NUCLEOTIDE SEQUENCE [LARGE SCALE GENOMIC DNA]</scope>
    <source>
        <strain evidence="7 8">FB218</strain>
    </source>
</reference>
<accession>A0ABS5JRU8</accession>
<evidence type="ECO:0000256" key="6">
    <source>
        <dbReference type="SAM" id="Phobius"/>
    </source>
</evidence>
<evidence type="ECO:0000256" key="1">
    <source>
        <dbReference type="ARBA" id="ARBA00004651"/>
    </source>
</evidence>
<comment type="subcellular location">
    <subcellularLocation>
        <location evidence="1">Cell membrane</location>
        <topology evidence="1">Multi-pass membrane protein</topology>
    </subcellularLocation>
</comment>
<keyword evidence="2" id="KW-1003">Cell membrane</keyword>
<feature type="transmembrane region" description="Helical" evidence="6">
    <location>
        <begin position="87"/>
        <end position="111"/>
    </location>
</feature>
<feature type="transmembrane region" description="Helical" evidence="6">
    <location>
        <begin position="59"/>
        <end position="81"/>
    </location>
</feature>
<dbReference type="PANTHER" id="PTHR33931:SF2">
    <property type="entry name" value="HOLIN-LIKE PROTEIN CIDA"/>
    <property type="match status" value="1"/>
</dbReference>
<gene>
    <name evidence="7" type="ORF">KEM10_04835</name>
</gene>
<dbReference type="Pfam" id="PF03788">
    <property type="entry name" value="LrgA"/>
    <property type="match status" value="1"/>
</dbReference>
<evidence type="ECO:0000256" key="3">
    <source>
        <dbReference type="ARBA" id="ARBA00022692"/>
    </source>
</evidence>
<evidence type="ECO:0000313" key="8">
    <source>
        <dbReference type="Proteomes" id="UP000708576"/>
    </source>
</evidence>
<dbReference type="Proteomes" id="UP000708576">
    <property type="component" value="Unassembled WGS sequence"/>
</dbReference>
<evidence type="ECO:0000313" key="7">
    <source>
        <dbReference type="EMBL" id="MBS2097594.1"/>
    </source>
</evidence>
<dbReference type="InterPro" id="IPR005538">
    <property type="entry name" value="LrgA/CidA"/>
</dbReference>
<name>A0ABS5JRU8_9BACT</name>
<evidence type="ECO:0000256" key="5">
    <source>
        <dbReference type="ARBA" id="ARBA00023136"/>
    </source>
</evidence>
<organism evidence="7 8">
    <name type="scientific">Carboxylicivirga linearis</name>
    <dbReference type="NCBI Taxonomy" id="1628157"/>
    <lineage>
        <taxon>Bacteria</taxon>
        <taxon>Pseudomonadati</taxon>
        <taxon>Bacteroidota</taxon>
        <taxon>Bacteroidia</taxon>
        <taxon>Marinilabiliales</taxon>
        <taxon>Marinilabiliaceae</taxon>
        <taxon>Carboxylicivirga</taxon>
    </lineage>
</organism>
<dbReference type="EMBL" id="JAGUCO010000002">
    <property type="protein sequence ID" value="MBS2097594.1"/>
    <property type="molecule type" value="Genomic_DNA"/>
</dbReference>
<protein>
    <submittedName>
        <fullName evidence="7">CidA/LrgA family protein</fullName>
    </submittedName>
</protein>
<proteinExistence type="predicted"/>
<evidence type="ECO:0000256" key="2">
    <source>
        <dbReference type="ARBA" id="ARBA00022475"/>
    </source>
</evidence>
<sequence length="117" mass="12839">MKIFKQLLIILVINFAGELISETLSEPLPGSIIGMLILLILLLTGLVKEKHIAETATFLLDNMPFFFIPAGVSVMVSYQFLDGHLAATISTIVLSTLFVMIVTGLVTQFLIKSKKDD</sequence>
<dbReference type="RefSeq" id="WP_212214201.1">
    <property type="nucleotide sequence ID" value="NZ_JAGUCO010000002.1"/>
</dbReference>
<keyword evidence="8" id="KW-1185">Reference proteome</keyword>
<comment type="caution">
    <text evidence="7">The sequence shown here is derived from an EMBL/GenBank/DDBJ whole genome shotgun (WGS) entry which is preliminary data.</text>
</comment>
<keyword evidence="5 6" id="KW-0472">Membrane</keyword>